<feature type="domain" description="Plastocyanin-like" evidence="2">
    <location>
        <begin position="227"/>
        <end position="264"/>
    </location>
</feature>
<evidence type="ECO:0000259" key="2">
    <source>
        <dbReference type="Pfam" id="PF07731"/>
    </source>
</evidence>
<dbReference type="InterPro" id="IPR011706">
    <property type="entry name" value="Cu-oxidase_C"/>
</dbReference>
<dbReference type="SUPFAM" id="SSF49503">
    <property type="entry name" value="Cupredoxins"/>
    <property type="match status" value="2"/>
</dbReference>
<evidence type="ECO:0000256" key="1">
    <source>
        <dbReference type="ARBA" id="ARBA00010609"/>
    </source>
</evidence>
<dbReference type="GO" id="GO:0005507">
    <property type="term" value="F:copper ion binding"/>
    <property type="evidence" value="ECO:0007669"/>
    <property type="project" value="InterPro"/>
</dbReference>
<comment type="similarity">
    <text evidence="1">Belongs to the multicopper oxidase family.</text>
</comment>
<dbReference type="Proteomes" id="UP000198642">
    <property type="component" value="Unassembled WGS sequence"/>
</dbReference>
<organism evidence="3 4">
    <name type="scientific">Lentibacillus halodurans</name>
    <dbReference type="NCBI Taxonomy" id="237679"/>
    <lineage>
        <taxon>Bacteria</taxon>
        <taxon>Bacillati</taxon>
        <taxon>Bacillota</taxon>
        <taxon>Bacilli</taxon>
        <taxon>Bacillales</taxon>
        <taxon>Bacillaceae</taxon>
        <taxon>Lentibacillus</taxon>
    </lineage>
</organism>
<dbReference type="PANTHER" id="PTHR48267:SF1">
    <property type="entry name" value="BILIRUBIN OXIDASE"/>
    <property type="match status" value="1"/>
</dbReference>
<proteinExistence type="inferred from homology"/>
<dbReference type="GO" id="GO:0016491">
    <property type="term" value="F:oxidoreductase activity"/>
    <property type="evidence" value="ECO:0007669"/>
    <property type="project" value="InterPro"/>
</dbReference>
<dbReference type="AlphaFoldDB" id="A0A1I0YBN7"/>
<dbReference type="InterPro" id="IPR045087">
    <property type="entry name" value="Cu-oxidase_fam"/>
</dbReference>
<dbReference type="Pfam" id="PF07731">
    <property type="entry name" value="Cu-oxidase_2"/>
    <property type="match status" value="1"/>
</dbReference>
<dbReference type="CDD" id="cd13868">
    <property type="entry name" value="CuRO_2_CotA_like"/>
    <property type="match status" value="1"/>
</dbReference>
<protein>
    <submittedName>
        <fullName evidence="3">Multicopper oxidase</fullName>
    </submittedName>
</protein>
<evidence type="ECO:0000313" key="3">
    <source>
        <dbReference type="EMBL" id="SFB10779.1"/>
    </source>
</evidence>
<dbReference type="STRING" id="237679.SAMN04488072_10742"/>
<dbReference type="InterPro" id="IPR008972">
    <property type="entry name" value="Cupredoxin"/>
</dbReference>
<dbReference type="PANTHER" id="PTHR48267">
    <property type="entry name" value="CUPREDOXIN SUPERFAMILY PROTEIN"/>
    <property type="match status" value="1"/>
</dbReference>
<gene>
    <name evidence="3" type="ORF">SAMN04488072_10742</name>
</gene>
<name>A0A1I0YBN7_9BACI</name>
<accession>A0A1I0YBN7</accession>
<dbReference type="Gene3D" id="2.60.40.420">
    <property type="entry name" value="Cupredoxins - blue copper proteins"/>
    <property type="match status" value="2"/>
</dbReference>
<evidence type="ECO:0000313" key="4">
    <source>
        <dbReference type="Proteomes" id="UP000198642"/>
    </source>
</evidence>
<dbReference type="EMBL" id="FOJW01000007">
    <property type="protein sequence ID" value="SFB10779.1"/>
    <property type="molecule type" value="Genomic_DNA"/>
</dbReference>
<keyword evidence="4" id="KW-1185">Reference proteome</keyword>
<sequence>MYIIRDEREKHMKKLPSGDYEIPLIIMDRTFHHNGELFYPPQPDDLQENWPNPSIRPVFNGETNVVNGKIWPYLQVEPQKYRFRILNAANTRGYQLYLNSGQSFYQIGSDGGLMRKTVKLDNLAVEPAERVDMIIDFSRHEGQTITLKNDLGPNADPDDDTDDVMQFRVNLPLSSEDKSRIPRILARIPSLNENNIQCIRNLKLVGSTDNLGRPLLLLDNKEWMAPVTETPELGSTEIWSFINVTNFAHPIHIHLIQFQVLDRQAIRP</sequence>
<reference evidence="3 4" key="1">
    <citation type="submission" date="2016-10" db="EMBL/GenBank/DDBJ databases">
        <authorList>
            <person name="de Groot N.N."/>
        </authorList>
    </citation>
    <scope>NUCLEOTIDE SEQUENCE [LARGE SCALE GENOMIC DNA]</scope>
    <source>
        <strain evidence="3 4">CGMCC 1.3702</strain>
    </source>
</reference>